<feature type="compositionally biased region" description="Basic and acidic residues" evidence="1">
    <location>
        <begin position="423"/>
        <end position="433"/>
    </location>
</feature>
<organism evidence="3 4">
    <name type="scientific">Sitophilus oryzae</name>
    <name type="common">Rice weevil</name>
    <name type="synonym">Curculio oryzae</name>
    <dbReference type="NCBI Taxonomy" id="7048"/>
    <lineage>
        <taxon>Eukaryota</taxon>
        <taxon>Metazoa</taxon>
        <taxon>Ecdysozoa</taxon>
        <taxon>Arthropoda</taxon>
        <taxon>Hexapoda</taxon>
        <taxon>Insecta</taxon>
        <taxon>Pterygota</taxon>
        <taxon>Neoptera</taxon>
        <taxon>Endopterygota</taxon>
        <taxon>Coleoptera</taxon>
        <taxon>Polyphaga</taxon>
        <taxon>Cucujiformia</taxon>
        <taxon>Curculionidae</taxon>
        <taxon>Dryophthorinae</taxon>
        <taxon>Sitophilus</taxon>
    </lineage>
</organism>
<keyword evidence="2" id="KW-0812">Transmembrane</keyword>
<evidence type="ECO:0000256" key="2">
    <source>
        <dbReference type="SAM" id="Phobius"/>
    </source>
</evidence>
<feature type="transmembrane region" description="Helical" evidence="2">
    <location>
        <begin position="372"/>
        <end position="399"/>
    </location>
</feature>
<dbReference type="Proteomes" id="UP000504635">
    <property type="component" value="Unplaced"/>
</dbReference>
<evidence type="ECO:0000313" key="3">
    <source>
        <dbReference type="Proteomes" id="UP000504635"/>
    </source>
</evidence>
<dbReference type="InterPro" id="IPR009635">
    <property type="entry name" value="NPDC1"/>
</dbReference>
<feature type="compositionally biased region" description="Polar residues" evidence="1">
    <location>
        <begin position="336"/>
        <end position="352"/>
    </location>
</feature>
<feature type="compositionally biased region" description="Acidic residues" evidence="1">
    <location>
        <begin position="470"/>
        <end position="479"/>
    </location>
</feature>
<dbReference type="Pfam" id="PF06809">
    <property type="entry name" value="NPDC1"/>
    <property type="match status" value="1"/>
</dbReference>
<dbReference type="AlphaFoldDB" id="A0A6J2XX41"/>
<keyword evidence="3" id="KW-1185">Reference proteome</keyword>
<feature type="compositionally biased region" description="Polar residues" evidence="1">
    <location>
        <begin position="509"/>
        <end position="519"/>
    </location>
</feature>
<dbReference type="KEGG" id="soy:115882247"/>
<dbReference type="GO" id="GO:0016020">
    <property type="term" value="C:membrane"/>
    <property type="evidence" value="ECO:0007669"/>
    <property type="project" value="InterPro"/>
</dbReference>
<dbReference type="PANTHER" id="PTHR23352">
    <property type="entry name" value="NEURAL PROLIFERATION DIFFERENTIATION AND CONTROL PROTEIN-1 NPDC-1 PROTEIN"/>
    <property type="match status" value="1"/>
</dbReference>
<feature type="region of interest" description="Disordered" evidence="1">
    <location>
        <begin position="333"/>
        <end position="356"/>
    </location>
</feature>
<gene>
    <name evidence="4" type="primary">LOC115882247</name>
</gene>
<proteinExistence type="predicted"/>
<dbReference type="PANTHER" id="PTHR23352:SF2">
    <property type="entry name" value="NEURAL PROLIFERATION DIFFERENTIATION AND CONTROL PROTEIN 1"/>
    <property type="match status" value="1"/>
</dbReference>
<accession>A0A6J2XX41</accession>
<reference evidence="4" key="1">
    <citation type="submission" date="2025-08" db="UniProtKB">
        <authorList>
            <consortium name="RefSeq"/>
        </authorList>
    </citation>
    <scope>IDENTIFICATION</scope>
    <source>
        <tissue evidence="4">Gonads</tissue>
    </source>
</reference>
<feature type="region of interest" description="Disordered" evidence="1">
    <location>
        <begin position="458"/>
        <end position="525"/>
    </location>
</feature>
<name>A0A6J2XX41_SITOR</name>
<dbReference type="GeneID" id="115882247"/>
<keyword evidence="2" id="KW-0472">Membrane</keyword>
<dbReference type="RefSeq" id="XP_030756042.1">
    <property type="nucleotide sequence ID" value="XM_030900182.1"/>
</dbReference>
<protein>
    <submittedName>
        <fullName evidence="4">Protein cab-1</fullName>
    </submittedName>
</protein>
<keyword evidence="2" id="KW-1133">Transmembrane helix</keyword>
<evidence type="ECO:0000313" key="4">
    <source>
        <dbReference type="RefSeq" id="XP_030756042.1"/>
    </source>
</evidence>
<dbReference type="OrthoDB" id="6270617at2759"/>
<sequence>MSSFPRILISNGVCGKTYGAVKRVDRRIDCSMRLTLLVGMVFVACCSGQRTVHEGSRLFNNHRYLEYLNDLDRRNVELEYDMHKQWPFLVPKTPEPKNLEKSGDANFDNRINSKNLEYLKDVADLAREQWINRDRQYQEYNPHTSDDSYNKHMRHMADLPSQLSQYIRYNVPTQEKLEEARMYPVEEDFTFNDDDDEPEDKYQLSENNFLPEEEQTYQGSLGHPIFSNILHKSKNAREIMQDYEEAEEEVPKHSSHHDHEDYKFKEGEEFPQTISFDDIPLADDPSEFGVGPSDIRFFKDPLRTEEEITITPRSKIASKQADVKLHLTKPKIVASRSDSNQPNENSLLNQGSSEKDVEVVPFKPDSPQVDTAGVYIIAVIAGISAAATVGLIAVGIGWYNLQKHMKNAEDSDYPSYGIVGPNKDYEKKDRDDAGDRRLAQSAQMYHYQHQKQQIIAMGRNPQGGHGSQSDTEEEEDEEGNYTVYECPGLASIEGPLEVKNPMFDDDQLATPSQTPSKSTNQDDTK</sequence>
<feature type="region of interest" description="Disordered" evidence="1">
    <location>
        <begin position="410"/>
        <end position="433"/>
    </location>
</feature>
<evidence type="ECO:0000256" key="1">
    <source>
        <dbReference type="SAM" id="MobiDB-lite"/>
    </source>
</evidence>
<dbReference type="InParanoid" id="A0A6J2XX41"/>